<feature type="non-terminal residue" evidence="1">
    <location>
        <position position="88"/>
    </location>
</feature>
<proteinExistence type="predicted"/>
<protein>
    <submittedName>
        <fullName evidence="1">Uncharacterized protein</fullName>
    </submittedName>
</protein>
<name>A0AA42CNN1_9HYPH</name>
<sequence length="88" mass="9637">MLLKPLTTLGDDNTAFQKQGAELLDQGCAVRDKTRPGPVQPDSARLQHQADYYPGRCAGPDRCREGMRHACCVPNHALADRYQPSSGL</sequence>
<evidence type="ECO:0000313" key="1">
    <source>
        <dbReference type="EMBL" id="MCW6512976.1"/>
    </source>
</evidence>
<dbReference type="EMBL" id="JAMOIM010000079">
    <property type="protein sequence ID" value="MCW6512976.1"/>
    <property type="molecule type" value="Genomic_DNA"/>
</dbReference>
<dbReference type="AlphaFoldDB" id="A0AA42CNN1"/>
<comment type="caution">
    <text evidence="1">The sequence shown here is derived from an EMBL/GenBank/DDBJ whole genome shotgun (WGS) entry which is preliminary data.</text>
</comment>
<organism evidence="1 2">
    <name type="scientific">Lichenifustis flavocetrariae</name>
    <dbReference type="NCBI Taxonomy" id="2949735"/>
    <lineage>
        <taxon>Bacteria</taxon>
        <taxon>Pseudomonadati</taxon>
        <taxon>Pseudomonadota</taxon>
        <taxon>Alphaproteobacteria</taxon>
        <taxon>Hyphomicrobiales</taxon>
        <taxon>Lichenihabitantaceae</taxon>
        <taxon>Lichenifustis</taxon>
    </lineage>
</organism>
<dbReference type="Proteomes" id="UP001165667">
    <property type="component" value="Unassembled WGS sequence"/>
</dbReference>
<keyword evidence="2" id="KW-1185">Reference proteome</keyword>
<evidence type="ECO:0000313" key="2">
    <source>
        <dbReference type="Proteomes" id="UP001165667"/>
    </source>
</evidence>
<accession>A0AA42CNN1</accession>
<reference evidence="1" key="1">
    <citation type="submission" date="2022-05" db="EMBL/GenBank/DDBJ databases">
        <authorList>
            <person name="Pankratov T."/>
        </authorList>
    </citation>
    <scope>NUCLEOTIDE SEQUENCE</scope>
    <source>
        <strain evidence="1">BP6-180914</strain>
    </source>
</reference>
<dbReference type="RefSeq" id="WP_282589352.1">
    <property type="nucleotide sequence ID" value="NZ_JAMOIM010000079.1"/>
</dbReference>
<gene>
    <name evidence="1" type="ORF">M8523_34485</name>
</gene>